<proteinExistence type="predicted"/>
<reference evidence="1" key="1">
    <citation type="submission" date="2022-09" db="EMBL/GenBank/DDBJ databases">
        <title>Maribacter litopenaei sp. nov., isolated from the intestinal tract of the Pacific White Shrimp, Litopenaeus vannamei.</title>
        <authorList>
            <person name="Kim S.Y."/>
            <person name="Hwang C.Y."/>
        </authorList>
    </citation>
    <scope>NUCLEOTIDE SEQUENCE</scope>
    <source>
        <strain evidence="1">HL-LV01</strain>
    </source>
</reference>
<evidence type="ECO:0000313" key="1">
    <source>
        <dbReference type="EMBL" id="UWX53632.1"/>
    </source>
</evidence>
<accession>A0ABY5Y3Q0</accession>
<evidence type="ECO:0000313" key="2">
    <source>
        <dbReference type="Proteomes" id="UP001059209"/>
    </source>
</evidence>
<keyword evidence="2" id="KW-1185">Reference proteome</keyword>
<protein>
    <recommendedName>
        <fullName evidence="3">MFS transporter</fullName>
    </recommendedName>
</protein>
<evidence type="ECO:0008006" key="3">
    <source>
        <dbReference type="Google" id="ProtNLM"/>
    </source>
</evidence>
<gene>
    <name evidence="1" type="ORF">NYZ99_10570</name>
</gene>
<dbReference type="Proteomes" id="UP001059209">
    <property type="component" value="Chromosome"/>
</dbReference>
<dbReference type="RefSeq" id="WP_260571108.1">
    <property type="nucleotide sequence ID" value="NZ_CP104205.1"/>
</dbReference>
<sequence>MNIGPINKRRLLLGWLGLSPLTLLASKMPKLEHVESSIADILMNRWEKSRIYSMAVLGYYAGGTFGV</sequence>
<organism evidence="1 2">
    <name type="scientific">Maribacter litopenaei</name>
    <dbReference type="NCBI Taxonomy" id="2976127"/>
    <lineage>
        <taxon>Bacteria</taxon>
        <taxon>Pseudomonadati</taxon>
        <taxon>Bacteroidota</taxon>
        <taxon>Flavobacteriia</taxon>
        <taxon>Flavobacteriales</taxon>
        <taxon>Flavobacteriaceae</taxon>
        <taxon>Maribacter</taxon>
    </lineage>
</organism>
<name>A0ABY5Y3Q0_9FLAO</name>
<dbReference type="EMBL" id="CP104205">
    <property type="protein sequence ID" value="UWX53632.1"/>
    <property type="molecule type" value="Genomic_DNA"/>
</dbReference>